<organism evidence="1 2">
    <name type="scientific">Caenorhabditis nigoni</name>
    <dbReference type="NCBI Taxonomy" id="1611254"/>
    <lineage>
        <taxon>Eukaryota</taxon>
        <taxon>Metazoa</taxon>
        <taxon>Ecdysozoa</taxon>
        <taxon>Nematoda</taxon>
        <taxon>Chromadorea</taxon>
        <taxon>Rhabditida</taxon>
        <taxon>Rhabditina</taxon>
        <taxon>Rhabditomorpha</taxon>
        <taxon>Rhabditoidea</taxon>
        <taxon>Rhabditidae</taxon>
        <taxon>Peloderinae</taxon>
        <taxon>Caenorhabditis</taxon>
    </lineage>
</organism>
<accession>A0A2G5VNL7</accession>
<sequence>MTSRAFASHFRARVLYSPNISSDNCGISERTVFSNLMKRISRVGESFGTGKVKNVKVEKLDSVDKKIGGYTNVVQKMKLFMKRILKNGKEDSKV</sequence>
<evidence type="ECO:0000313" key="2">
    <source>
        <dbReference type="Proteomes" id="UP000230233"/>
    </source>
</evidence>
<reference evidence="2" key="1">
    <citation type="submission" date="2017-10" db="EMBL/GenBank/DDBJ databases">
        <title>Rapid genome shrinkage in a self-fertile nematode reveals novel sperm competition proteins.</title>
        <authorList>
            <person name="Yin D."/>
            <person name="Schwarz E.M."/>
            <person name="Thomas C.G."/>
            <person name="Felde R.L."/>
            <person name="Korf I.F."/>
            <person name="Cutter A.D."/>
            <person name="Schartner C.M."/>
            <person name="Ralston E.J."/>
            <person name="Meyer B.J."/>
            <person name="Haag E.S."/>
        </authorList>
    </citation>
    <scope>NUCLEOTIDE SEQUENCE [LARGE SCALE GENOMIC DNA]</scope>
    <source>
        <strain evidence="2">JU1422</strain>
    </source>
</reference>
<keyword evidence="2" id="KW-1185">Reference proteome</keyword>
<proteinExistence type="predicted"/>
<name>A0A2G5VNL7_9PELO</name>
<evidence type="ECO:0000313" key="1">
    <source>
        <dbReference type="EMBL" id="PIC53186.1"/>
    </source>
</evidence>
<dbReference type="AlphaFoldDB" id="A0A2G5VNL7"/>
<gene>
    <name evidence="1" type="primary">Cnig_chr_I.g2996</name>
    <name evidence="1" type="ORF">B9Z55_002996</name>
</gene>
<dbReference type="EMBL" id="PDUG01000001">
    <property type="protein sequence ID" value="PIC53186.1"/>
    <property type="molecule type" value="Genomic_DNA"/>
</dbReference>
<protein>
    <submittedName>
        <fullName evidence="1">Uncharacterized protein</fullName>
    </submittedName>
</protein>
<comment type="caution">
    <text evidence="1">The sequence shown here is derived from an EMBL/GenBank/DDBJ whole genome shotgun (WGS) entry which is preliminary data.</text>
</comment>
<dbReference type="Proteomes" id="UP000230233">
    <property type="component" value="Chromosome I"/>
</dbReference>